<feature type="transmembrane region" description="Helical" evidence="1">
    <location>
        <begin position="307"/>
        <end position="331"/>
    </location>
</feature>
<gene>
    <name evidence="3" type="ORF">CAMPLR22A2D_LOCUS5643</name>
</gene>
<evidence type="ECO:0000256" key="1">
    <source>
        <dbReference type="SAM" id="Phobius"/>
    </source>
</evidence>
<organism evidence="3 4">
    <name type="scientific">Triticum aestivum</name>
    <name type="common">Wheat</name>
    <dbReference type="NCBI Taxonomy" id="4565"/>
    <lineage>
        <taxon>Eukaryota</taxon>
        <taxon>Viridiplantae</taxon>
        <taxon>Streptophyta</taxon>
        <taxon>Embryophyta</taxon>
        <taxon>Tracheophyta</taxon>
        <taxon>Spermatophyta</taxon>
        <taxon>Magnoliopsida</taxon>
        <taxon>Liliopsida</taxon>
        <taxon>Poales</taxon>
        <taxon>Poaceae</taxon>
        <taxon>BOP clade</taxon>
        <taxon>Pooideae</taxon>
        <taxon>Triticodae</taxon>
        <taxon>Triticeae</taxon>
        <taxon>Triticinae</taxon>
        <taxon>Triticum</taxon>
    </lineage>
</organism>
<feature type="transmembrane region" description="Helical" evidence="1">
    <location>
        <begin position="249"/>
        <end position="265"/>
    </location>
</feature>
<keyword evidence="1" id="KW-0812">Transmembrane</keyword>
<feature type="transmembrane region" description="Helical" evidence="1">
    <location>
        <begin position="47"/>
        <end position="67"/>
    </location>
</feature>
<dbReference type="Pfam" id="PF04578">
    <property type="entry name" value="DUF594"/>
    <property type="match status" value="1"/>
</dbReference>
<keyword evidence="1" id="KW-1133">Transmembrane helix</keyword>
<proteinExistence type="predicted"/>
<dbReference type="EMBL" id="LS480641">
    <property type="protein sequence ID" value="SPT21009.1"/>
    <property type="molecule type" value="Genomic_DNA"/>
</dbReference>
<evidence type="ECO:0000313" key="4">
    <source>
        <dbReference type="Proteomes" id="UP000280104"/>
    </source>
</evidence>
<keyword evidence="1" id="KW-0472">Membrane</keyword>
<dbReference type="InterPro" id="IPR025315">
    <property type="entry name" value="DUF4220"/>
</dbReference>
<dbReference type="Proteomes" id="UP000280104">
    <property type="component" value="Chromosome II"/>
</dbReference>
<protein>
    <recommendedName>
        <fullName evidence="2">DUF4220 domain-containing protein</fullName>
    </recommendedName>
</protein>
<feature type="domain" description="DUF4220" evidence="2">
    <location>
        <begin position="50"/>
        <end position="376"/>
    </location>
</feature>
<name>A0A7H4LQX0_WHEAT</name>
<feature type="transmembrane region" description="Helical" evidence="1">
    <location>
        <begin position="277"/>
        <end position="295"/>
    </location>
</feature>
<feature type="transmembrane region" description="Helical" evidence="1">
    <location>
        <begin position="115"/>
        <end position="134"/>
    </location>
</feature>
<accession>A0A7H4LQX0</accession>
<evidence type="ECO:0000259" key="2">
    <source>
        <dbReference type="Pfam" id="PF13968"/>
    </source>
</evidence>
<dbReference type="AlphaFoldDB" id="A0A7H4LQX0"/>
<dbReference type="Pfam" id="PF13968">
    <property type="entry name" value="DUF4220"/>
    <property type="match status" value="1"/>
</dbReference>
<sequence>MHAIEGFIKLINVWEIQPLVLLSFTLQIFLFFTGSLRQHSASMFLRLSIWAAYLGADFVAVYTLGLVSRHEDITIEGLIPGKTQSLAFFWAPFLLIHLGGQDTITAFAMEDNNLWLRHLLNLVVQAVLALYVFWKSIGRHRVELLVSGVFLFVVGVIKYGERIWSLKCGCFKSLESSSGHRYKKLPDLECEEDTGEESNSKVSTGGGYDSIVYIALSSMPHVHDIFSGRGYFSIADFPARSMLDDNKEAIKMVSIILSVMFADFYTKALVVRTRSAIILRCISQISAVVAFAVFHENDKQRYRKFDIAITYSLFVGCFLLELCAMLISMMSPWTWAWLKVRKWDRLAMLSWFIFSSNIGWPEEKQCFQKSMGQYIFSSWVTGSGQVRTFNQRVMTMVKWFADLVRVERKNIFWISKLLDTEYVDVDEMTMDCVAKEISQLRHVGGPIKSGRDWPNLLGERADFGAAIVLFHVLTDKHLSRYPPSRPLDMEAVGMMEVCRKLSNYMMYLLATHPSLLPLNVSAEAMLDHLQDPQILHEDLLQDLEPSKEAVEELVQVWARLLIYPAGKSRGEMHTALLSSGGEFITFVWLLMALYDLGDFQWKRIRLTNAAFIDHRVEELFAFPVPAAIPLEEASSSCFFILKARRMGEING</sequence>
<dbReference type="InterPro" id="IPR007658">
    <property type="entry name" value="DUF594"/>
</dbReference>
<reference evidence="3 4" key="1">
    <citation type="submission" date="2018-05" db="EMBL/GenBank/DDBJ databases">
        <authorList>
            <person name="Thind KAUR A."/>
        </authorList>
    </citation>
    <scope>NUCLEOTIDE SEQUENCE [LARGE SCALE GENOMIC DNA]</scope>
</reference>
<dbReference type="PANTHER" id="PTHR31325">
    <property type="entry name" value="OS01G0798800 PROTEIN-RELATED"/>
    <property type="match status" value="1"/>
</dbReference>
<feature type="transmembrane region" description="Helical" evidence="1">
    <location>
        <begin position="16"/>
        <end position="35"/>
    </location>
</feature>
<feature type="transmembrane region" description="Helical" evidence="1">
    <location>
        <begin position="87"/>
        <end position="108"/>
    </location>
</feature>
<evidence type="ECO:0000313" key="3">
    <source>
        <dbReference type="EMBL" id="SPT21009.1"/>
    </source>
</evidence>
<feature type="transmembrane region" description="Helical" evidence="1">
    <location>
        <begin position="140"/>
        <end position="157"/>
    </location>
</feature>